<evidence type="ECO:0000256" key="1">
    <source>
        <dbReference type="ARBA" id="ARBA00004651"/>
    </source>
</evidence>
<evidence type="ECO:0000259" key="13">
    <source>
        <dbReference type="PROSITE" id="PS50885"/>
    </source>
</evidence>
<dbReference type="CDD" id="cd06225">
    <property type="entry name" value="HAMP"/>
    <property type="match status" value="1"/>
</dbReference>
<evidence type="ECO:0000256" key="2">
    <source>
        <dbReference type="ARBA" id="ARBA00022475"/>
    </source>
</evidence>
<evidence type="ECO:0000256" key="10">
    <source>
        <dbReference type="ARBA" id="ARBA00023012"/>
    </source>
</evidence>
<dbReference type="SMART" id="SM00304">
    <property type="entry name" value="HAMP"/>
    <property type="match status" value="1"/>
</dbReference>
<evidence type="ECO:0000256" key="8">
    <source>
        <dbReference type="ARBA" id="ARBA00022840"/>
    </source>
</evidence>
<keyword evidence="4" id="KW-0808">Transferase</keyword>
<dbReference type="KEGG" id="pod:PODO_06720"/>
<dbReference type="Gene3D" id="3.30.565.10">
    <property type="entry name" value="Histidine kinase-like ATPase, C-terminal domain"/>
    <property type="match status" value="1"/>
</dbReference>
<evidence type="ECO:0000256" key="11">
    <source>
        <dbReference type="ARBA" id="ARBA00023136"/>
    </source>
</evidence>
<feature type="transmembrane region" description="Helical" evidence="12">
    <location>
        <begin position="304"/>
        <end position="323"/>
    </location>
</feature>
<sequence>MIGTIINKIRKQGLFLKLFLVTLISIVAVSLLTLSITIRMSENLFLKTFSITNGKLLNQMKTNLESYNNVVATGATMTAQNGAIRSYLSGGETDSLTLAIKTYQMTESMRAVRSNLSAFDVGIMIVGANGRSYSTDPWYWSATADELKNHPITKATVAHPQQILYQLYQKEDGQTKKKEILLVASKALFDHSTGRIYGTMYIAIRDSDFKAFYANFTSEGNDVVLLNAKGQIVSSNRTELIGLTDQQLLHEVVDEQSTGDNGESVYVMGNERVVFSEYLPEFDVYLVNLIDKKAVTGQMVNAKAVSLTIMAIVAISLIIVFLITRKMTKSLRVLVEQMSSIPKGGFDNHVDVATSSYEVKELGNAFNFMLDSLHDYVDRLMETQKQQRNAELAALQMQINPHFLYNTLASIKFLVQQGNKEKAAGTINSLISLLQNTVSDIQSTIPVSQELESLKHYVYINHVRYGEKIRVNYFVEPESLDYHMPKLILQPFIENAFFHAFNLKDEGRILIMIAVQEDQLVCEVVDNGDGMDLDPNLMKEEQLPASKHKRQLFSGIGIRNVDDRIKLLYGERYGINITSKRNEGTKIIITLPLLKS</sequence>
<dbReference type="InterPro" id="IPR036890">
    <property type="entry name" value="HATPase_C_sf"/>
</dbReference>
<dbReference type="Proteomes" id="UP000187465">
    <property type="component" value="Unassembled WGS sequence"/>
</dbReference>
<comment type="caution">
    <text evidence="14">The sequence shown here is derived from an EMBL/GenBank/DDBJ whole genome shotgun (WGS) entry which is preliminary data.</text>
</comment>
<evidence type="ECO:0000256" key="12">
    <source>
        <dbReference type="SAM" id="Phobius"/>
    </source>
</evidence>
<dbReference type="EMBL" id="MKQP01000015">
    <property type="protein sequence ID" value="OMD32929.1"/>
    <property type="molecule type" value="Genomic_DNA"/>
</dbReference>
<dbReference type="InterPro" id="IPR050640">
    <property type="entry name" value="Bact_2-comp_sensor_kinase"/>
</dbReference>
<dbReference type="Pfam" id="PF02518">
    <property type="entry name" value="HATPase_c"/>
    <property type="match status" value="1"/>
</dbReference>
<keyword evidence="5 12" id="KW-0812">Transmembrane</keyword>
<dbReference type="PANTHER" id="PTHR34220:SF11">
    <property type="entry name" value="SENSOR PROTEIN KINASE HPTS"/>
    <property type="match status" value="1"/>
</dbReference>
<dbReference type="PANTHER" id="PTHR34220">
    <property type="entry name" value="SENSOR HISTIDINE KINASE YPDA"/>
    <property type="match status" value="1"/>
</dbReference>
<dbReference type="PROSITE" id="PS50885">
    <property type="entry name" value="HAMP"/>
    <property type="match status" value="1"/>
</dbReference>
<keyword evidence="6" id="KW-0547">Nucleotide-binding</keyword>
<proteinExistence type="predicted"/>
<evidence type="ECO:0000256" key="5">
    <source>
        <dbReference type="ARBA" id="ARBA00022692"/>
    </source>
</evidence>
<evidence type="ECO:0000256" key="3">
    <source>
        <dbReference type="ARBA" id="ARBA00022553"/>
    </source>
</evidence>
<keyword evidence="11 12" id="KW-0472">Membrane</keyword>
<evidence type="ECO:0000313" key="15">
    <source>
        <dbReference type="Proteomes" id="UP000187465"/>
    </source>
</evidence>
<evidence type="ECO:0000256" key="4">
    <source>
        <dbReference type="ARBA" id="ARBA00022679"/>
    </source>
</evidence>
<keyword evidence="10" id="KW-0902">Two-component regulatory system</keyword>
<organism evidence="14 15">
    <name type="scientific">Paenibacillus odorifer</name>
    <dbReference type="NCBI Taxonomy" id="189426"/>
    <lineage>
        <taxon>Bacteria</taxon>
        <taxon>Bacillati</taxon>
        <taxon>Bacillota</taxon>
        <taxon>Bacilli</taxon>
        <taxon>Bacillales</taxon>
        <taxon>Paenibacillaceae</taxon>
        <taxon>Paenibacillus</taxon>
    </lineage>
</organism>
<dbReference type="SUPFAM" id="SSF55874">
    <property type="entry name" value="ATPase domain of HSP90 chaperone/DNA topoisomerase II/histidine kinase"/>
    <property type="match status" value="1"/>
</dbReference>
<gene>
    <name evidence="14" type="ORF">BJP51_13230</name>
</gene>
<keyword evidence="8" id="KW-0067">ATP-binding</keyword>
<accession>A0A1R0XCX9</accession>
<comment type="subcellular location">
    <subcellularLocation>
        <location evidence="1">Cell membrane</location>
        <topology evidence="1">Multi-pass membrane protein</topology>
    </subcellularLocation>
</comment>
<dbReference type="Pfam" id="PF00672">
    <property type="entry name" value="HAMP"/>
    <property type="match status" value="1"/>
</dbReference>
<dbReference type="Pfam" id="PF06580">
    <property type="entry name" value="His_kinase"/>
    <property type="match status" value="1"/>
</dbReference>
<reference evidence="14 15" key="1">
    <citation type="submission" date="2016-10" db="EMBL/GenBank/DDBJ databases">
        <title>Paenibacillus species isolates.</title>
        <authorList>
            <person name="Beno S.M."/>
        </authorList>
    </citation>
    <scope>NUCLEOTIDE SEQUENCE [LARGE SCALE GENOMIC DNA]</scope>
    <source>
        <strain evidence="14 15">FSL H7-0604</strain>
    </source>
</reference>
<dbReference type="AlphaFoldDB" id="A0A1R0XCX9"/>
<dbReference type="GeneID" id="31569933"/>
<dbReference type="GO" id="GO:0005886">
    <property type="term" value="C:plasma membrane"/>
    <property type="evidence" value="ECO:0007669"/>
    <property type="project" value="UniProtKB-SubCell"/>
</dbReference>
<feature type="transmembrane region" description="Helical" evidence="12">
    <location>
        <begin position="14"/>
        <end position="38"/>
    </location>
</feature>
<evidence type="ECO:0000313" key="14">
    <source>
        <dbReference type="EMBL" id="OMD32929.1"/>
    </source>
</evidence>
<dbReference type="GO" id="GO:0005524">
    <property type="term" value="F:ATP binding"/>
    <property type="evidence" value="ECO:0007669"/>
    <property type="project" value="UniProtKB-KW"/>
</dbReference>
<evidence type="ECO:0000256" key="7">
    <source>
        <dbReference type="ARBA" id="ARBA00022777"/>
    </source>
</evidence>
<feature type="domain" description="HAMP" evidence="13">
    <location>
        <begin position="325"/>
        <end position="378"/>
    </location>
</feature>
<protein>
    <recommendedName>
        <fullName evidence="13">HAMP domain-containing protein</fullName>
    </recommendedName>
</protein>
<dbReference type="Gene3D" id="6.10.340.10">
    <property type="match status" value="1"/>
</dbReference>
<keyword evidence="9 12" id="KW-1133">Transmembrane helix</keyword>
<dbReference type="InterPro" id="IPR003660">
    <property type="entry name" value="HAMP_dom"/>
</dbReference>
<evidence type="ECO:0000256" key="6">
    <source>
        <dbReference type="ARBA" id="ARBA00022741"/>
    </source>
</evidence>
<dbReference type="SUPFAM" id="SSF158472">
    <property type="entry name" value="HAMP domain-like"/>
    <property type="match status" value="1"/>
</dbReference>
<keyword evidence="7" id="KW-0418">Kinase</keyword>
<keyword evidence="2" id="KW-1003">Cell membrane</keyword>
<dbReference type="GO" id="GO:0000155">
    <property type="term" value="F:phosphorelay sensor kinase activity"/>
    <property type="evidence" value="ECO:0007669"/>
    <property type="project" value="InterPro"/>
</dbReference>
<evidence type="ECO:0000256" key="9">
    <source>
        <dbReference type="ARBA" id="ARBA00022989"/>
    </source>
</evidence>
<dbReference type="InterPro" id="IPR010559">
    <property type="entry name" value="Sig_transdc_His_kin_internal"/>
</dbReference>
<name>A0A1R0XCX9_9BACL</name>
<dbReference type="InterPro" id="IPR003594">
    <property type="entry name" value="HATPase_dom"/>
</dbReference>
<dbReference type="RefSeq" id="WP_036675887.1">
    <property type="nucleotide sequence ID" value="NZ_CP009428.1"/>
</dbReference>
<keyword evidence="3" id="KW-0597">Phosphoprotein</keyword>